<accession>A0A6J4UH95</accession>
<dbReference type="Pfam" id="PF07366">
    <property type="entry name" value="SnoaL"/>
    <property type="match status" value="1"/>
</dbReference>
<reference evidence="1" key="1">
    <citation type="submission" date="2020-02" db="EMBL/GenBank/DDBJ databases">
        <authorList>
            <person name="Meier V. D."/>
        </authorList>
    </citation>
    <scope>NUCLEOTIDE SEQUENCE</scope>
    <source>
        <strain evidence="1">AVDCRST_MAG18</strain>
    </source>
</reference>
<evidence type="ECO:0000313" key="1">
    <source>
        <dbReference type="EMBL" id="CAA9550228.1"/>
    </source>
</evidence>
<sequence>MIPPVLRERLDSIARRWIELGWQQGDADAVLTLYAPGFIDLGNPSGRPGTAEENVAGIRELYTAFPDFDTTIEDLIIDEAVGSIAIRWSAIGTHRGPFLGAAPTGQRITFAGIETLRVRDGLIVERAGEWDAHSLLRQLGLIPR</sequence>
<gene>
    <name evidence="1" type="ORF">AVDCRST_MAG18-257</name>
</gene>
<dbReference type="GO" id="GO:0030638">
    <property type="term" value="P:polyketide metabolic process"/>
    <property type="evidence" value="ECO:0007669"/>
    <property type="project" value="InterPro"/>
</dbReference>
<organism evidence="1">
    <name type="scientific">uncultured Thermomicrobiales bacterium</name>
    <dbReference type="NCBI Taxonomy" id="1645740"/>
    <lineage>
        <taxon>Bacteria</taxon>
        <taxon>Pseudomonadati</taxon>
        <taxon>Thermomicrobiota</taxon>
        <taxon>Thermomicrobia</taxon>
        <taxon>Thermomicrobiales</taxon>
        <taxon>environmental samples</taxon>
    </lineage>
</organism>
<dbReference type="SUPFAM" id="SSF54427">
    <property type="entry name" value="NTF2-like"/>
    <property type="match status" value="1"/>
</dbReference>
<proteinExistence type="predicted"/>
<protein>
    <recommendedName>
        <fullName evidence="2">Ester cyclase</fullName>
    </recommendedName>
</protein>
<dbReference type="EMBL" id="CADCWN010000015">
    <property type="protein sequence ID" value="CAA9550228.1"/>
    <property type="molecule type" value="Genomic_DNA"/>
</dbReference>
<dbReference type="Gene3D" id="3.10.450.50">
    <property type="match status" value="1"/>
</dbReference>
<dbReference type="AlphaFoldDB" id="A0A6J4UH95"/>
<evidence type="ECO:0008006" key="2">
    <source>
        <dbReference type="Google" id="ProtNLM"/>
    </source>
</evidence>
<dbReference type="InterPro" id="IPR009959">
    <property type="entry name" value="Cyclase_SnoaL-like"/>
</dbReference>
<dbReference type="PANTHER" id="PTHR38436">
    <property type="entry name" value="POLYKETIDE CYCLASE SNOAL-LIKE DOMAIN"/>
    <property type="match status" value="1"/>
</dbReference>
<name>A0A6J4UH95_9BACT</name>
<dbReference type="InterPro" id="IPR032710">
    <property type="entry name" value="NTF2-like_dom_sf"/>
</dbReference>
<dbReference type="PANTHER" id="PTHR38436:SF1">
    <property type="entry name" value="ESTER CYCLASE"/>
    <property type="match status" value="1"/>
</dbReference>